<evidence type="ECO:0000313" key="15">
    <source>
        <dbReference type="Proteomes" id="UP001378592"/>
    </source>
</evidence>
<evidence type="ECO:0000256" key="10">
    <source>
        <dbReference type="ARBA" id="ARBA00049986"/>
    </source>
</evidence>
<dbReference type="GO" id="GO:0005576">
    <property type="term" value="C:extracellular region"/>
    <property type="evidence" value="ECO:0007669"/>
    <property type="project" value="GOC"/>
</dbReference>
<keyword evidence="7" id="KW-0282">Flagellum</keyword>
<keyword evidence="6" id="KW-0970">Cilium biogenesis/degradation</keyword>
<gene>
    <name evidence="14" type="ORF">R5R35_006366</name>
</gene>
<evidence type="ECO:0000256" key="2">
    <source>
        <dbReference type="ARBA" id="ARBA00004230"/>
    </source>
</evidence>
<evidence type="ECO:0000256" key="6">
    <source>
        <dbReference type="ARBA" id="ARBA00022794"/>
    </source>
</evidence>
<feature type="domain" description="Dynein attachment factor N-terminal" evidence="13">
    <location>
        <begin position="6"/>
        <end position="75"/>
    </location>
</feature>
<feature type="domain" description="RNA-polymerase II-associated protein 3-like C-terminal" evidence="12">
    <location>
        <begin position="105"/>
        <end position="192"/>
    </location>
</feature>
<keyword evidence="5" id="KW-0963">Cytoplasm</keyword>
<evidence type="ECO:0000256" key="1">
    <source>
        <dbReference type="ARBA" id="ARBA00004048"/>
    </source>
</evidence>
<evidence type="ECO:0000256" key="9">
    <source>
        <dbReference type="ARBA" id="ARBA00023273"/>
    </source>
</evidence>
<evidence type="ECO:0000256" key="11">
    <source>
        <dbReference type="SAM" id="Coils"/>
    </source>
</evidence>
<dbReference type="Pfam" id="PF13877">
    <property type="entry name" value="RPAP3_C"/>
    <property type="match status" value="1"/>
</dbReference>
<evidence type="ECO:0000256" key="7">
    <source>
        <dbReference type="ARBA" id="ARBA00022846"/>
    </source>
</evidence>
<evidence type="ECO:0000256" key="3">
    <source>
        <dbReference type="ARBA" id="ARBA00004496"/>
    </source>
</evidence>
<dbReference type="InterPro" id="IPR025986">
    <property type="entry name" value="RPAP3-like_C"/>
</dbReference>
<dbReference type="GO" id="GO:0007368">
    <property type="term" value="P:determination of left/right symmetry"/>
    <property type="evidence" value="ECO:0007669"/>
    <property type="project" value="TreeGrafter"/>
</dbReference>
<proteinExistence type="inferred from homology"/>
<comment type="function">
    <text evidence="1">Dynein-attachment factor required for cilia motility.</text>
</comment>
<name>A0AAN9WMQ2_9ORTH</name>
<evidence type="ECO:0000256" key="5">
    <source>
        <dbReference type="ARBA" id="ARBA00022490"/>
    </source>
</evidence>
<dbReference type="AlphaFoldDB" id="A0AAN9WMQ2"/>
<evidence type="ECO:0000259" key="12">
    <source>
        <dbReference type="Pfam" id="PF13877"/>
    </source>
</evidence>
<dbReference type="Pfam" id="PF15867">
    <property type="entry name" value="Dynein_attach_N"/>
    <property type="match status" value="1"/>
</dbReference>
<dbReference type="InterPro" id="IPR031733">
    <property type="entry name" value="Dynein_attach_N"/>
</dbReference>
<evidence type="ECO:0008006" key="16">
    <source>
        <dbReference type="Google" id="ProtNLM"/>
    </source>
</evidence>
<dbReference type="EMBL" id="JAZDUA010000016">
    <property type="protein sequence ID" value="KAK7873144.1"/>
    <property type="molecule type" value="Genomic_DNA"/>
</dbReference>
<feature type="coiled-coil region" evidence="11">
    <location>
        <begin position="193"/>
        <end position="220"/>
    </location>
</feature>
<evidence type="ECO:0000256" key="8">
    <source>
        <dbReference type="ARBA" id="ARBA00023069"/>
    </source>
</evidence>
<dbReference type="Proteomes" id="UP001378592">
    <property type="component" value="Unassembled WGS sequence"/>
</dbReference>
<protein>
    <recommendedName>
        <fullName evidence="16">Coiled-coil domain-containing protein 103</fullName>
    </recommendedName>
</protein>
<dbReference type="GO" id="GO:0003351">
    <property type="term" value="P:epithelial cilium movement involved in extracellular fluid movement"/>
    <property type="evidence" value="ECO:0007669"/>
    <property type="project" value="TreeGrafter"/>
</dbReference>
<dbReference type="PANTHER" id="PTHR28572:SF1">
    <property type="entry name" value="COILED-COIL DOMAIN-CONTAINING PROTEIN 103"/>
    <property type="match status" value="1"/>
</dbReference>
<reference evidence="14 15" key="1">
    <citation type="submission" date="2024-03" db="EMBL/GenBank/DDBJ databases">
        <title>The genome assembly and annotation of the cricket Gryllus longicercus Weissman &amp; Gray.</title>
        <authorList>
            <person name="Szrajer S."/>
            <person name="Gray D."/>
            <person name="Ylla G."/>
        </authorList>
    </citation>
    <scope>NUCLEOTIDE SEQUENCE [LARGE SCALE GENOMIC DNA]</scope>
    <source>
        <strain evidence="14">DAG 2021-001</strain>
        <tissue evidence="14">Whole body minus gut</tissue>
    </source>
</reference>
<dbReference type="GO" id="GO:0031514">
    <property type="term" value="C:motile cilium"/>
    <property type="evidence" value="ECO:0007669"/>
    <property type="project" value="UniProtKB-SubCell"/>
</dbReference>
<comment type="caution">
    <text evidence="14">The sequence shown here is derived from an EMBL/GenBank/DDBJ whole genome shotgun (WGS) entry which is preliminary data.</text>
</comment>
<keyword evidence="8" id="KW-0969">Cilium</keyword>
<comment type="subunit">
    <text evidence="4">Homodimer.</text>
</comment>
<evidence type="ECO:0000256" key="4">
    <source>
        <dbReference type="ARBA" id="ARBA00011738"/>
    </source>
</evidence>
<keyword evidence="11" id="KW-0175">Coiled coil</keyword>
<organism evidence="14 15">
    <name type="scientific">Gryllus longicercus</name>
    <dbReference type="NCBI Taxonomy" id="2509291"/>
    <lineage>
        <taxon>Eukaryota</taxon>
        <taxon>Metazoa</taxon>
        <taxon>Ecdysozoa</taxon>
        <taxon>Arthropoda</taxon>
        <taxon>Hexapoda</taxon>
        <taxon>Insecta</taxon>
        <taxon>Pterygota</taxon>
        <taxon>Neoptera</taxon>
        <taxon>Polyneoptera</taxon>
        <taxon>Orthoptera</taxon>
        <taxon>Ensifera</taxon>
        <taxon>Gryllidea</taxon>
        <taxon>Grylloidea</taxon>
        <taxon>Gryllidae</taxon>
        <taxon>Gryllinae</taxon>
        <taxon>Gryllus</taxon>
    </lineage>
</organism>
<dbReference type="GO" id="GO:0036159">
    <property type="term" value="P:inner dynein arm assembly"/>
    <property type="evidence" value="ECO:0007669"/>
    <property type="project" value="TreeGrafter"/>
</dbReference>
<accession>A0AAN9WMQ2</accession>
<evidence type="ECO:0000313" key="14">
    <source>
        <dbReference type="EMBL" id="KAK7873144.1"/>
    </source>
</evidence>
<dbReference type="PANTHER" id="PTHR28572">
    <property type="entry name" value="COILED-COIL DOMAIN-CONTAINING PROTEIN 103"/>
    <property type="match status" value="1"/>
</dbReference>
<evidence type="ECO:0000259" key="13">
    <source>
        <dbReference type="Pfam" id="PF15867"/>
    </source>
</evidence>
<dbReference type="GO" id="GO:0036157">
    <property type="term" value="C:outer dynein arm"/>
    <property type="evidence" value="ECO:0007669"/>
    <property type="project" value="InterPro"/>
</dbReference>
<comment type="subcellular location">
    <subcellularLocation>
        <location evidence="2">Cell projection</location>
        <location evidence="2">Cilium</location>
        <location evidence="2">Flagellum</location>
    </subcellularLocation>
    <subcellularLocation>
        <location evidence="3">Cytoplasm</location>
    </subcellularLocation>
</comment>
<keyword evidence="15" id="KW-1185">Reference proteome</keyword>
<sequence length="233" mass="27394">MDDSPIDFCSLEKELHGRIQAEERYWQQNDAKFRAVEQKVASYEEFRQIVMAAHLKPLDKTDKVQDSSGRYVIWNTVAGMKKPTDNTPNNLLKKNTNDSDDWKLPTTIGEFLKTWKYAKQIDRLKLLKKIELPRIQKLFDVDIPVGFLSDVFELYLFTEITKSDIPFVFGLLDVLSKSQRFNLNLKFLSSSEINIGRELFQKLNNDLQNWKEELAEKCTTEETLNEIRKKYEM</sequence>
<dbReference type="InterPro" id="IPR042422">
    <property type="entry name" value="CC103"/>
</dbReference>
<keyword evidence="9" id="KW-0966">Cell projection</keyword>
<comment type="similarity">
    <text evidence="10">Belongs to the DNAAF19/PR46b family.</text>
</comment>